<gene>
    <name evidence="1" type="ORF">EDD63_12910</name>
</gene>
<dbReference type="EMBL" id="SODD01000029">
    <property type="protein sequence ID" value="TDW16066.1"/>
    <property type="molecule type" value="Genomic_DNA"/>
</dbReference>
<proteinExistence type="predicted"/>
<organism evidence="1 2">
    <name type="scientific">Breznakia blatticola</name>
    <dbReference type="NCBI Taxonomy" id="1754012"/>
    <lineage>
        <taxon>Bacteria</taxon>
        <taxon>Bacillati</taxon>
        <taxon>Bacillota</taxon>
        <taxon>Erysipelotrichia</taxon>
        <taxon>Erysipelotrichales</taxon>
        <taxon>Erysipelotrichaceae</taxon>
        <taxon>Breznakia</taxon>
    </lineage>
</organism>
<keyword evidence="2" id="KW-1185">Reference proteome</keyword>
<protein>
    <submittedName>
        <fullName evidence="1">Uncharacterized protein</fullName>
    </submittedName>
</protein>
<sequence>MICMLMGCNQTFSGEKYQEKMDKAGVIVDSIDTRSTSISVTLDSKNDLGVHYWRLSRGVGERTITIGFEYKDDKRIVIFDSLDKPREKKQKLGIVKILILHIACTIMKQKKLIAMKK</sequence>
<reference evidence="1 2" key="1">
    <citation type="submission" date="2019-03" db="EMBL/GenBank/DDBJ databases">
        <title>Genomic Encyclopedia of Type Strains, Phase IV (KMG-IV): sequencing the most valuable type-strain genomes for metagenomic binning, comparative biology and taxonomic classification.</title>
        <authorList>
            <person name="Goeker M."/>
        </authorList>
    </citation>
    <scope>NUCLEOTIDE SEQUENCE [LARGE SCALE GENOMIC DNA]</scope>
    <source>
        <strain evidence="1 2">DSM 28867</strain>
    </source>
</reference>
<dbReference type="Proteomes" id="UP000294743">
    <property type="component" value="Unassembled WGS sequence"/>
</dbReference>
<name>A0A4R7ZGA6_9FIRM</name>
<dbReference type="AlphaFoldDB" id="A0A4R7ZGA6"/>
<comment type="caution">
    <text evidence="1">The sequence shown here is derived from an EMBL/GenBank/DDBJ whole genome shotgun (WGS) entry which is preliminary data.</text>
</comment>
<evidence type="ECO:0000313" key="2">
    <source>
        <dbReference type="Proteomes" id="UP000294743"/>
    </source>
</evidence>
<accession>A0A4R7ZGA6</accession>
<evidence type="ECO:0000313" key="1">
    <source>
        <dbReference type="EMBL" id="TDW16066.1"/>
    </source>
</evidence>